<gene>
    <name evidence="1" type="ORF">PHIM7_11</name>
</gene>
<sequence>MMSEIKLYRWWSEALKQYASGHLISYGTTADEARERILADLEKSLAEYFSYMFYPGVEFDEDELEDFDKWRKQIREDVARTPSEITQSVYIRGSE</sequence>
<name>A0A0F6WBG8_9CAUD</name>
<proteinExistence type="predicted"/>
<keyword evidence="2" id="KW-1185">Reference proteome</keyword>
<organism evidence="1 2">
    <name type="scientific">Sinorhizobium phage phiM7</name>
    <dbReference type="NCBI Taxonomy" id="1647403"/>
    <lineage>
        <taxon>Viruses</taxon>
        <taxon>Duplodnaviria</taxon>
        <taxon>Heunggongvirae</taxon>
        <taxon>Uroviricota</taxon>
        <taxon>Caudoviricetes</taxon>
        <taxon>Emdodecavirus</taxon>
        <taxon>Emdodecavirus M7</taxon>
    </lineage>
</organism>
<evidence type="ECO:0000313" key="1">
    <source>
        <dbReference type="EMBL" id="AKF12559.1"/>
    </source>
</evidence>
<accession>A0A0F6WBG8</accession>
<dbReference type="EMBL" id="KR052480">
    <property type="protein sequence ID" value="AKF12559.1"/>
    <property type="molecule type" value="Genomic_DNA"/>
</dbReference>
<evidence type="ECO:0000313" key="2">
    <source>
        <dbReference type="Proteomes" id="UP000221947"/>
    </source>
</evidence>
<reference evidence="1 2" key="1">
    <citation type="submission" date="2015-04" db="EMBL/GenBank/DDBJ databases">
        <authorList>
            <person name="Schouten J.T."/>
            <person name="Crockett J.T."/>
            <person name="Hodson T.S."/>
            <person name="Hyde J.R."/>
            <person name="Smith T.A."/>
            <person name="Merrill B.D."/>
            <person name="Crook M.B."/>
            <person name="Griffitts J.S."/>
            <person name="Burnett S.H."/>
            <person name="Grose J.H."/>
            <person name="Breakwell D.P."/>
        </authorList>
    </citation>
    <scope>NUCLEOTIDE SEQUENCE [LARGE SCALE GENOMIC DNA]</scope>
</reference>
<dbReference type="Proteomes" id="UP000221947">
    <property type="component" value="Segment"/>
</dbReference>
<protein>
    <submittedName>
        <fullName evidence="1">Uncharacterized protein</fullName>
    </submittedName>
</protein>